<dbReference type="GeneID" id="36396899"/>
<dbReference type="AlphaFoldDB" id="A0A0P1ATN7"/>
<evidence type="ECO:0000313" key="2">
    <source>
        <dbReference type="Proteomes" id="UP000054928"/>
    </source>
</evidence>
<dbReference type="Proteomes" id="UP000054928">
    <property type="component" value="Unassembled WGS sequence"/>
</dbReference>
<reference evidence="2" key="1">
    <citation type="submission" date="2014-09" db="EMBL/GenBank/DDBJ databases">
        <authorList>
            <person name="Sharma Rahul"/>
            <person name="Thines Marco"/>
        </authorList>
    </citation>
    <scope>NUCLEOTIDE SEQUENCE [LARGE SCALE GENOMIC DNA]</scope>
</reference>
<evidence type="ECO:0000313" key="1">
    <source>
        <dbReference type="EMBL" id="CEG45556.1"/>
    </source>
</evidence>
<proteinExistence type="predicted"/>
<organism evidence="1 2">
    <name type="scientific">Plasmopara halstedii</name>
    <name type="common">Downy mildew of sunflower</name>
    <dbReference type="NCBI Taxonomy" id="4781"/>
    <lineage>
        <taxon>Eukaryota</taxon>
        <taxon>Sar</taxon>
        <taxon>Stramenopiles</taxon>
        <taxon>Oomycota</taxon>
        <taxon>Peronosporomycetes</taxon>
        <taxon>Peronosporales</taxon>
        <taxon>Peronosporaceae</taxon>
        <taxon>Plasmopara</taxon>
    </lineage>
</organism>
<accession>A0A0P1ATN7</accession>
<name>A0A0P1ATN7_PLAHL</name>
<keyword evidence="2" id="KW-1185">Reference proteome</keyword>
<dbReference type="RefSeq" id="XP_024581925.1">
    <property type="nucleotide sequence ID" value="XM_024716314.1"/>
</dbReference>
<dbReference type="EMBL" id="CCYD01001583">
    <property type="protein sequence ID" value="CEG45556.1"/>
    <property type="molecule type" value="Genomic_DNA"/>
</dbReference>
<sequence length="80" mass="9542">MQQLFSRYQLEDQDRSTLFRIHNQNPYRENEVVYASDLAARTKWQVDRAKFSGGTFEYRELGHRIVLLLMRGCRSSVDSR</sequence>
<protein>
    <submittedName>
        <fullName evidence="1">Uncharacterized protein</fullName>
    </submittedName>
</protein>